<name>A0A2G2YP43_CAPAN</name>
<dbReference type="PANTHER" id="PTHR47979">
    <property type="entry name" value="DRAB11-RELATED"/>
    <property type="match status" value="1"/>
</dbReference>
<dbReference type="PROSITE" id="PS51419">
    <property type="entry name" value="RAB"/>
    <property type="match status" value="1"/>
</dbReference>
<reference evidence="1 2" key="2">
    <citation type="journal article" date="2017" name="Genome Biol.">
        <title>New reference genome sequences of hot pepper reveal the massive evolution of plant disease-resistance genes by retroduplication.</title>
        <authorList>
            <person name="Kim S."/>
            <person name="Park J."/>
            <person name="Yeom S.I."/>
            <person name="Kim Y.M."/>
            <person name="Seo E."/>
            <person name="Kim K.T."/>
            <person name="Kim M.S."/>
            <person name="Lee J.M."/>
            <person name="Cheong K."/>
            <person name="Shin H.S."/>
            <person name="Kim S.B."/>
            <person name="Han K."/>
            <person name="Lee J."/>
            <person name="Park M."/>
            <person name="Lee H.A."/>
            <person name="Lee H.Y."/>
            <person name="Lee Y."/>
            <person name="Oh S."/>
            <person name="Lee J.H."/>
            <person name="Choi E."/>
            <person name="Choi E."/>
            <person name="Lee S.E."/>
            <person name="Jeon J."/>
            <person name="Kim H."/>
            <person name="Choi G."/>
            <person name="Song H."/>
            <person name="Lee J."/>
            <person name="Lee S.C."/>
            <person name="Kwon J.K."/>
            <person name="Lee H.Y."/>
            <person name="Koo N."/>
            <person name="Hong Y."/>
            <person name="Kim R.W."/>
            <person name="Kang W.H."/>
            <person name="Huh J.H."/>
            <person name="Kang B.C."/>
            <person name="Yang T.J."/>
            <person name="Lee Y.H."/>
            <person name="Bennetzen J.L."/>
            <person name="Choi D."/>
        </authorList>
    </citation>
    <scope>NUCLEOTIDE SEQUENCE [LARGE SCALE GENOMIC DNA]</scope>
    <source>
        <strain evidence="2">cv. CM334</strain>
    </source>
</reference>
<dbReference type="InterPro" id="IPR001806">
    <property type="entry name" value="Small_GTPase"/>
</dbReference>
<comment type="caution">
    <text evidence="1">The sequence shown here is derived from an EMBL/GenBank/DDBJ whole genome shotgun (WGS) entry which is preliminary data.</text>
</comment>
<dbReference type="GO" id="GO:0003924">
    <property type="term" value="F:GTPase activity"/>
    <property type="evidence" value="ECO:0007669"/>
    <property type="project" value="InterPro"/>
</dbReference>
<reference evidence="1 2" key="1">
    <citation type="journal article" date="2014" name="Nat. Genet.">
        <title>Genome sequence of the hot pepper provides insights into the evolution of pungency in Capsicum species.</title>
        <authorList>
            <person name="Kim S."/>
            <person name="Park M."/>
            <person name="Yeom S.I."/>
            <person name="Kim Y.M."/>
            <person name="Lee J.M."/>
            <person name="Lee H.A."/>
            <person name="Seo E."/>
            <person name="Choi J."/>
            <person name="Cheong K."/>
            <person name="Kim K.T."/>
            <person name="Jung K."/>
            <person name="Lee G.W."/>
            <person name="Oh S.K."/>
            <person name="Bae C."/>
            <person name="Kim S.B."/>
            <person name="Lee H.Y."/>
            <person name="Kim S.Y."/>
            <person name="Kim M.S."/>
            <person name="Kang B.C."/>
            <person name="Jo Y.D."/>
            <person name="Yang H.B."/>
            <person name="Jeong H.J."/>
            <person name="Kang W.H."/>
            <person name="Kwon J.K."/>
            <person name="Shin C."/>
            <person name="Lim J.Y."/>
            <person name="Park J.H."/>
            <person name="Huh J.H."/>
            <person name="Kim J.S."/>
            <person name="Kim B.D."/>
            <person name="Cohen O."/>
            <person name="Paran I."/>
            <person name="Suh M.C."/>
            <person name="Lee S.B."/>
            <person name="Kim Y.K."/>
            <person name="Shin Y."/>
            <person name="Noh S.J."/>
            <person name="Park J."/>
            <person name="Seo Y.S."/>
            <person name="Kwon S.Y."/>
            <person name="Kim H.A."/>
            <person name="Park J.M."/>
            <person name="Kim H.J."/>
            <person name="Choi S.B."/>
            <person name="Bosland P.W."/>
            <person name="Reeves G."/>
            <person name="Jo S.H."/>
            <person name="Lee B.W."/>
            <person name="Cho H.T."/>
            <person name="Choi H.S."/>
            <person name="Lee M.S."/>
            <person name="Yu Y."/>
            <person name="Do Choi Y."/>
            <person name="Park B.S."/>
            <person name="van Deynze A."/>
            <person name="Ashrafi H."/>
            <person name="Hill T."/>
            <person name="Kim W.T."/>
            <person name="Pai H.S."/>
            <person name="Ahn H.K."/>
            <person name="Yeam I."/>
            <person name="Giovannoni J.J."/>
            <person name="Rose J.K."/>
            <person name="Sorensen I."/>
            <person name="Lee S.J."/>
            <person name="Kim R.W."/>
            <person name="Choi I.Y."/>
            <person name="Choi B.S."/>
            <person name="Lim J.S."/>
            <person name="Lee Y.H."/>
            <person name="Choi D."/>
        </authorList>
    </citation>
    <scope>NUCLEOTIDE SEQUENCE [LARGE SCALE GENOMIC DNA]</scope>
    <source>
        <strain evidence="2">cv. CM334</strain>
    </source>
</reference>
<dbReference type="AlphaFoldDB" id="A0A2G2YP43"/>
<evidence type="ECO:0000313" key="2">
    <source>
        <dbReference type="Proteomes" id="UP000222542"/>
    </source>
</evidence>
<dbReference type="EMBL" id="AYRZ02000010">
    <property type="protein sequence ID" value="PHT71519.1"/>
    <property type="molecule type" value="Genomic_DNA"/>
</dbReference>
<keyword evidence="2" id="KW-1185">Reference proteome</keyword>
<protein>
    <submittedName>
        <fullName evidence="1">Ras-related protein RGP1</fullName>
    </submittedName>
</protein>
<gene>
    <name evidence="1" type="ORF">T459_26623</name>
</gene>
<sequence>MEGRNHVNVDCCYPDLHSKKMQKCSMSSKNHGYSVGIIGRLSLIQKRYIDGEKGIKKHFAAFHLHDPAPVSVIMDDFADIFWSRYRAVTSACYQGAVGVMLVYKLTKRQSFDHMARWLEELNGHAGKNMYTYNAHCEQM</sequence>
<dbReference type="Gramene" id="PHT71519">
    <property type="protein sequence ID" value="PHT71519"/>
    <property type="gene ID" value="T459_26623"/>
</dbReference>
<accession>A0A2G2YP43</accession>
<dbReference type="GO" id="GO:0005525">
    <property type="term" value="F:GTP binding"/>
    <property type="evidence" value="ECO:0007669"/>
    <property type="project" value="InterPro"/>
</dbReference>
<dbReference type="STRING" id="4072.A0A2G2YP43"/>
<proteinExistence type="predicted"/>
<dbReference type="InterPro" id="IPR050209">
    <property type="entry name" value="Rab_GTPases_membrane_traffic"/>
</dbReference>
<dbReference type="Pfam" id="PF00071">
    <property type="entry name" value="Ras"/>
    <property type="match status" value="1"/>
</dbReference>
<dbReference type="Proteomes" id="UP000222542">
    <property type="component" value="Unassembled WGS sequence"/>
</dbReference>
<dbReference type="Gene3D" id="3.40.50.300">
    <property type="entry name" value="P-loop containing nucleotide triphosphate hydrolases"/>
    <property type="match status" value="1"/>
</dbReference>
<evidence type="ECO:0000313" key="1">
    <source>
        <dbReference type="EMBL" id="PHT71519.1"/>
    </source>
</evidence>
<dbReference type="SUPFAM" id="SSF52540">
    <property type="entry name" value="P-loop containing nucleoside triphosphate hydrolases"/>
    <property type="match status" value="1"/>
</dbReference>
<organism evidence="1 2">
    <name type="scientific">Capsicum annuum</name>
    <name type="common">Capsicum pepper</name>
    <dbReference type="NCBI Taxonomy" id="4072"/>
    <lineage>
        <taxon>Eukaryota</taxon>
        <taxon>Viridiplantae</taxon>
        <taxon>Streptophyta</taxon>
        <taxon>Embryophyta</taxon>
        <taxon>Tracheophyta</taxon>
        <taxon>Spermatophyta</taxon>
        <taxon>Magnoliopsida</taxon>
        <taxon>eudicotyledons</taxon>
        <taxon>Gunneridae</taxon>
        <taxon>Pentapetalae</taxon>
        <taxon>asterids</taxon>
        <taxon>lamiids</taxon>
        <taxon>Solanales</taxon>
        <taxon>Solanaceae</taxon>
        <taxon>Solanoideae</taxon>
        <taxon>Capsiceae</taxon>
        <taxon>Capsicum</taxon>
    </lineage>
</organism>
<dbReference type="InterPro" id="IPR027417">
    <property type="entry name" value="P-loop_NTPase"/>
</dbReference>